<evidence type="ECO:0000256" key="1">
    <source>
        <dbReference type="SAM" id="MobiDB-lite"/>
    </source>
</evidence>
<name>A0A8K0CXL7_IGNLU</name>
<dbReference type="OrthoDB" id="8039185at2759"/>
<organism evidence="2 3">
    <name type="scientific">Ignelater luminosus</name>
    <name type="common">Cucubano</name>
    <name type="synonym">Pyrophorus luminosus</name>
    <dbReference type="NCBI Taxonomy" id="2038154"/>
    <lineage>
        <taxon>Eukaryota</taxon>
        <taxon>Metazoa</taxon>
        <taxon>Ecdysozoa</taxon>
        <taxon>Arthropoda</taxon>
        <taxon>Hexapoda</taxon>
        <taxon>Insecta</taxon>
        <taxon>Pterygota</taxon>
        <taxon>Neoptera</taxon>
        <taxon>Endopterygota</taxon>
        <taxon>Coleoptera</taxon>
        <taxon>Polyphaga</taxon>
        <taxon>Elateriformia</taxon>
        <taxon>Elateroidea</taxon>
        <taxon>Elateridae</taxon>
        <taxon>Agrypninae</taxon>
        <taxon>Pyrophorini</taxon>
        <taxon>Ignelater</taxon>
    </lineage>
</organism>
<dbReference type="EMBL" id="VTPC01007978">
    <property type="protein sequence ID" value="KAF2893451.1"/>
    <property type="molecule type" value="Genomic_DNA"/>
</dbReference>
<protein>
    <submittedName>
        <fullName evidence="2">Uncharacterized protein</fullName>
    </submittedName>
</protein>
<dbReference type="PANTHER" id="PTHR33198">
    <property type="entry name" value="ANK_REP_REGION DOMAIN-CONTAINING PROTEIN-RELATED"/>
    <property type="match status" value="1"/>
</dbReference>
<keyword evidence="3" id="KW-1185">Reference proteome</keyword>
<evidence type="ECO:0000313" key="3">
    <source>
        <dbReference type="Proteomes" id="UP000801492"/>
    </source>
</evidence>
<dbReference type="Proteomes" id="UP000801492">
    <property type="component" value="Unassembled WGS sequence"/>
</dbReference>
<dbReference type="AlphaFoldDB" id="A0A8K0CXL7"/>
<accession>A0A8K0CXL7</accession>
<gene>
    <name evidence="2" type="ORF">ILUMI_12711</name>
</gene>
<dbReference type="PANTHER" id="PTHR33198:SF19">
    <property type="entry name" value="CCHC-TYPE DOMAIN-CONTAINING PROTEIN"/>
    <property type="match status" value="1"/>
</dbReference>
<feature type="region of interest" description="Disordered" evidence="1">
    <location>
        <begin position="203"/>
        <end position="223"/>
    </location>
</feature>
<sequence length="367" mass="42401">MMWLGSKRRYNNAVIKTKYSTEEAIATWMMMYVRRLTEENGSGLTSDKNTLKTILLNSIEPEYFELLKLPVAPKEIETLSFDEVIKSLHEQLTEEKNALVERHKFLSETQGANRSIPDFVTKLRKFIPTCQYKCDCGQSVLHLQFIRSLSNQSIRHQLLLESTQKFSKAVLKAQTLEASTLANQQFETPFENAPASINRVSRPRSRCKSKFNSRPRSKTNSRQKDYRRLCLRCARNKQCRVDSDKLKCKFCERKDHVEKVCITKLIAEKKSVKLVEKNHAMSQDQYNILKIVTVGNKLQKFEVYSGAVHALLPKSDFDKLNLNINLQTTNIQFRSYTAAIFALVDVAEVEVKYKNVKSKEVLYVVPD</sequence>
<feature type="compositionally biased region" description="Basic residues" evidence="1">
    <location>
        <begin position="203"/>
        <end position="221"/>
    </location>
</feature>
<evidence type="ECO:0000313" key="2">
    <source>
        <dbReference type="EMBL" id="KAF2893451.1"/>
    </source>
</evidence>
<comment type="caution">
    <text evidence="2">The sequence shown here is derived from an EMBL/GenBank/DDBJ whole genome shotgun (WGS) entry which is preliminary data.</text>
</comment>
<reference evidence="2" key="1">
    <citation type="submission" date="2019-08" db="EMBL/GenBank/DDBJ databases">
        <title>The genome of the North American firefly Photinus pyralis.</title>
        <authorList>
            <consortium name="Photinus pyralis genome working group"/>
            <person name="Fallon T.R."/>
            <person name="Sander Lower S.E."/>
            <person name="Weng J.-K."/>
        </authorList>
    </citation>
    <scope>NUCLEOTIDE SEQUENCE</scope>
    <source>
        <strain evidence="2">TRF0915ILg1</strain>
        <tissue evidence="2">Whole body</tissue>
    </source>
</reference>
<proteinExistence type="predicted"/>